<evidence type="ECO:0000259" key="7">
    <source>
        <dbReference type="Pfam" id="PF00955"/>
    </source>
</evidence>
<evidence type="ECO:0000256" key="2">
    <source>
        <dbReference type="ARBA" id="ARBA00022692"/>
    </source>
</evidence>
<feature type="domain" description="Bicarbonate transporter-like transmembrane" evidence="7">
    <location>
        <begin position="71"/>
        <end position="237"/>
    </location>
</feature>
<feature type="transmembrane region" description="Helical" evidence="6">
    <location>
        <begin position="95"/>
        <end position="115"/>
    </location>
</feature>
<protein>
    <recommendedName>
        <fullName evidence="7">Bicarbonate transporter-like transmembrane domain-containing protein</fullName>
    </recommendedName>
</protein>
<dbReference type="PANTHER" id="PTHR11453:SF82">
    <property type="entry name" value="BORON TRANSPORTER 1"/>
    <property type="match status" value="1"/>
</dbReference>
<reference evidence="8 9" key="1">
    <citation type="journal article" date="2018" name="Nat. Ecol. Evol.">
        <title>Pezizomycetes genomes reveal the molecular basis of ectomycorrhizal truffle lifestyle.</title>
        <authorList>
            <person name="Murat C."/>
            <person name="Payen T."/>
            <person name="Noel B."/>
            <person name="Kuo A."/>
            <person name="Morin E."/>
            <person name="Chen J."/>
            <person name="Kohler A."/>
            <person name="Krizsan K."/>
            <person name="Balestrini R."/>
            <person name="Da Silva C."/>
            <person name="Montanini B."/>
            <person name="Hainaut M."/>
            <person name="Levati E."/>
            <person name="Barry K.W."/>
            <person name="Belfiori B."/>
            <person name="Cichocki N."/>
            <person name="Clum A."/>
            <person name="Dockter R.B."/>
            <person name="Fauchery L."/>
            <person name="Guy J."/>
            <person name="Iotti M."/>
            <person name="Le Tacon F."/>
            <person name="Lindquist E.A."/>
            <person name="Lipzen A."/>
            <person name="Malagnac F."/>
            <person name="Mello A."/>
            <person name="Molinier V."/>
            <person name="Miyauchi S."/>
            <person name="Poulain J."/>
            <person name="Riccioni C."/>
            <person name="Rubini A."/>
            <person name="Sitrit Y."/>
            <person name="Splivallo R."/>
            <person name="Traeger S."/>
            <person name="Wang M."/>
            <person name="Zifcakova L."/>
            <person name="Wipf D."/>
            <person name="Zambonelli A."/>
            <person name="Paolocci F."/>
            <person name="Nowrousian M."/>
            <person name="Ottonello S."/>
            <person name="Baldrian P."/>
            <person name="Spatafora J.W."/>
            <person name="Henrissat B."/>
            <person name="Nagy L.G."/>
            <person name="Aury J.M."/>
            <person name="Wincker P."/>
            <person name="Grigoriev I.V."/>
            <person name="Bonfante P."/>
            <person name="Martin F.M."/>
        </authorList>
    </citation>
    <scope>NUCLEOTIDE SEQUENCE [LARGE SCALE GENOMIC DNA]</scope>
    <source>
        <strain evidence="8 9">RN42</strain>
    </source>
</reference>
<organism evidence="8 9">
    <name type="scientific">Ascobolus immersus RN42</name>
    <dbReference type="NCBI Taxonomy" id="1160509"/>
    <lineage>
        <taxon>Eukaryota</taxon>
        <taxon>Fungi</taxon>
        <taxon>Dikarya</taxon>
        <taxon>Ascomycota</taxon>
        <taxon>Pezizomycotina</taxon>
        <taxon>Pezizomycetes</taxon>
        <taxon>Pezizales</taxon>
        <taxon>Ascobolaceae</taxon>
        <taxon>Ascobolus</taxon>
    </lineage>
</organism>
<evidence type="ECO:0000313" key="8">
    <source>
        <dbReference type="EMBL" id="RPA81977.1"/>
    </source>
</evidence>
<dbReference type="Pfam" id="PF00955">
    <property type="entry name" value="HCO3_cotransp"/>
    <property type="match status" value="2"/>
</dbReference>
<dbReference type="GO" id="GO:0005452">
    <property type="term" value="F:solute:inorganic anion antiporter activity"/>
    <property type="evidence" value="ECO:0007669"/>
    <property type="project" value="InterPro"/>
</dbReference>
<proteinExistence type="predicted"/>
<dbReference type="GO" id="GO:0000324">
    <property type="term" value="C:fungal-type vacuole"/>
    <property type="evidence" value="ECO:0007669"/>
    <property type="project" value="TreeGrafter"/>
</dbReference>
<dbReference type="GO" id="GO:0005886">
    <property type="term" value="C:plasma membrane"/>
    <property type="evidence" value="ECO:0007669"/>
    <property type="project" value="TreeGrafter"/>
</dbReference>
<dbReference type="Proteomes" id="UP000275078">
    <property type="component" value="Unassembled WGS sequence"/>
</dbReference>
<dbReference type="OrthoDB" id="1735926at2759"/>
<feature type="transmembrane region" description="Helical" evidence="6">
    <location>
        <begin position="246"/>
        <end position="267"/>
    </location>
</feature>
<name>A0A3N4I932_ASCIM</name>
<dbReference type="InterPro" id="IPR003020">
    <property type="entry name" value="HCO3_transpt_euk"/>
</dbReference>
<accession>A0A3N4I932</accession>
<evidence type="ECO:0000256" key="6">
    <source>
        <dbReference type="SAM" id="Phobius"/>
    </source>
</evidence>
<feature type="transmembrane region" description="Helical" evidence="6">
    <location>
        <begin position="373"/>
        <end position="393"/>
    </location>
</feature>
<keyword evidence="3 6" id="KW-1133">Transmembrane helix</keyword>
<feature type="domain" description="Bicarbonate transporter-like transmembrane" evidence="7">
    <location>
        <begin position="238"/>
        <end position="562"/>
    </location>
</feature>
<dbReference type="InterPro" id="IPR011531">
    <property type="entry name" value="HCO3_transpt-like_TM_dom"/>
</dbReference>
<sequence>MSSTNLPSNPTSSTLIGNQSDSSRYYDSTNQEKTGVDLEHNAADAPRAASKSQARSGQMKALFYKEGPLRPFRLLKTDFKNRFPIYLTDWSFNQLVFASAVFVFFTNLLPGITFASDLYTLTGRSYGAIEVVFSTGLCGVIFALFSAQPLTILGVTGPFCILAERIHVLCVDNFKIDYMPFMAWACIHAMWMHWLLAIFNAHDWTMRYVTEFSTEMFSLLNSVIYFHKAVMELQRTKAETSQATFLYSIIGCVGTFLVAAVLSTALNWRVFHQYVRMGLAEYAATISIIFFIGMPYVGDLASLDHKRLPIPSSFRPTDPTRTTFFIEFWKLPVGWVFAAIIPGLIITTLFFFDVEVSTICATLPRYNLRKPSGFAWDVALLGCTTALCGILGLPPANGLLPQAPLHSESLLHKEKVKNEDGTVEVVETVYEQRWSHLLHAVGIFVCVSPPLMKVLGMTPTSVLAGLFLFMGQQSLCTNPILYRFFDLLTPSSELPKLPAPLESRKPIHLYTITQIIITGIVFGVTLTVAAPAFPVIIVAMVPVRLCIMNRFWSKDVLDHVDAWACRPGEEHSGFPEYRKEKKRQ</sequence>
<comment type="subcellular location">
    <subcellularLocation>
        <location evidence="1">Membrane</location>
        <topology evidence="1">Multi-pass membrane protein</topology>
    </subcellularLocation>
</comment>
<evidence type="ECO:0000256" key="4">
    <source>
        <dbReference type="ARBA" id="ARBA00023136"/>
    </source>
</evidence>
<feature type="compositionally biased region" description="Low complexity" evidence="5">
    <location>
        <begin position="1"/>
        <end position="15"/>
    </location>
</feature>
<evidence type="ECO:0000256" key="1">
    <source>
        <dbReference type="ARBA" id="ARBA00004141"/>
    </source>
</evidence>
<feature type="region of interest" description="Disordered" evidence="5">
    <location>
        <begin position="1"/>
        <end position="54"/>
    </location>
</feature>
<dbReference type="PANTHER" id="PTHR11453">
    <property type="entry name" value="ANION EXCHANGE PROTEIN"/>
    <property type="match status" value="1"/>
</dbReference>
<dbReference type="AlphaFoldDB" id="A0A3N4I932"/>
<gene>
    <name evidence="8" type="ORF">BJ508DRAFT_414450</name>
</gene>
<evidence type="ECO:0000256" key="5">
    <source>
        <dbReference type="SAM" id="MobiDB-lite"/>
    </source>
</evidence>
<keyword evidence="2 6" id="KW-0812">Transmembrane</keyword>
<dbReference type="GO" id="GO:0080139">
    <property type="term" value="F:borate efflux transmembrane transporter activity"/>
    <property type="evidence" value="ECO:0007669"/>
    <property type="project" value="TreeGrafter"/>
</dbReference>
<dbReference type="GO" id="GO:0050801">
    <property type="term" value="P:monoatomic ion homeostasis"/>
    <property type="evidence" value="ECO:0007669"/>
    <property type="project" value="TreeGrafter"/>
</dbReference>
<dbReference type="EMBL" id="ML119675">
    <property type="protein sequence ID" value="RPA81977.1"/>
    <property type="molecule type" value="Genomic_DNA"/>
</dbReference>
<feature type="transmembrane region" description="Helical" evidence="6">
    <location>
        <begin position="279"/>
        <end position="298"/>
    </location>
</feature>
<dbReference type="GO" id="GO:0006820">
    <property type="term" value="P:monoatomic anion transport"/>
    <property type="evidence" value="ECO:0007669"/>
    <property type="project" value="InterPro"/>
</dbReference>
<keyword evidence="9" id="KW-1185">Reference proteome</keyword>
<feature type="transmembrane region" description="Helical" evidence="6">
    <location>
        <begin position="181"/>
        <end position="201"/>
    </location>
</feature>
<evidence type="ECO:0000256" key="3">
    <source>
        <dbReference type="ARBA" id="ARBA00022989"/>
    </source>
</evidence>
<evidence type="ECO:0000313" key="9">
    <source>
        <dbReference type="Proteomes" id="UP000275078"/>
    </source>
</evidence>
<dbReference type="Gene3D" id="1.10.287.570">
    <property type="entry name" value="Helical hairpin bin"/>
    <property type="match status" value="1"/>
</dbReference>
<feature type="transmembrane region" description="Helical" evidence="6">
    <location>
        <begin position="515"/>
        <end position="541"/>
    </location>
</feature>
<keyword evidence="4 6" id="KW-0472">Membrane</keyword>
<feature type="compositionally biased region" description="Polar residues" evidence="5">
    <location>
        <begin position="16"/>
        <end position="33"/>
    </location>
</feature>
<dbReference type="STRING" id="1160509.A0A3N4I932"/>
<feature type="transmembrane region" description="Helical" evidence="6">
    <location>
        <begin position="333"/>
        <end position="352"/>
    </location>
</feature>